<evidence type="ECO:0000313" key="1">
    <source>
        <dbReference type="EMBL" id="POM81529.1"/>
    </source>
</evidence>
<accession>A0A2P4YUR1</accession>
<sequence>MVASLKKEDEADLEQVAKRFARWEQYGYNPTSNHKILGQGKYDRLRQIYRIWKYHGTISSY</sequence>
<proteinExistence type="predicted"/>
<protein>
    <submittedName>
        <fullName evidence="1">RxLR effector peptide</fullName>
    </submittedName>
</protein>
<organism evidence="1 2">
    <name type="scientific">Phytophthora palmivora</name>
    <dbReference type="NCBI Taxonomy" id="4796"/>
    <lineage>
        <taxon>Eukaryota</taxon>
        <taxon>Sar</taxon>
        <taxon>Stramenopiles</taxon>
        <taxon>Oomycota</taxon>
        <taxon>Peronosporomycetes</taxon>
        <taxon>Peronosporales</taxon>
        <taxon>Peronosporaceae</taxon>
        <taxon>Phytophthora</taxon>
    </lineage>
</organism>
<gene>
    <name evidence="1" type="ORF">PHPALM_485</name>
</gene>
<dbReference type="EMBL" id="NCKW01000062">
    <property type="protein sequence ID" value="POM81529.1"/>
    <property type="molecule type" value="Genomic_DNA"/>
</dbReference>
<name>A0A2P4YUR1_9STRA</name>
<dbReference type="OrthoDB" id="125999at2759"/>
<comment type="caution">
    <text evidence="1">The sequence shown here is derived from an EMBL/GenBank/DDBJ whole genome shotgun (WGS) entry which is preliminary data.</text>
</comment>
<evidence type="ECO:0000313" key="2">
    <source>
        <dbReference type="Proteomes" id="UP000237271"/>
    </source>
</evidence>
<keyword evidence="2" id="KW-1185">Reference proteome</keyword>
<reference evidence="1 2" key="1">
    <citation type="journal article" date="2017" name="Genome Biol. Evol.">
        <title>Phytophthora megakarya and P. palmivora, closely related causal agents of cacao black pod rot, underwent increases in genome sizes and gene numbers by different mechanisms.</title>
        <authorList>
            <person name="Ali S.S."/>
            <person name="Shao J."/>
            <person name="Lary D.J."/>
            <person name="Kronmiller B."/>
            <person name="Shen D."/>
            <person name="Strem M.D."/>
            <person name="Amoako-Attah I."/>
            <person name="Akrofi A.Y."/>
            <person name="Begoude B.A."/>
            <person name="Ten Hoopen G.M."/>
            <person name="Coulibaly K."/>
            <person name="Kebe B.I."/>
            <person name="Melnick R.L."/>
            <person name="Guiltinan M.J."/>
            <person name="Tyler B.M."/>
            <person name="Meinhardt L.W."/>
            <person name="Bailey B.A."/>
        </authorList>
    </citation>
    <scope>NUCLEOTIDE SEQUENCE [LARGE SCALE GENOMIC DNA]</scope>
    <source>
        <strain evidence="2">sbr112.9</strain>
    </source>
</reference>
<dbReference type="Proteomes" id="UP000237271">
    <property type="component" value="Unassembled WGS sequence"/>
</dbReference>
<dbReference type="AlphaFoldDB" id="A0A2P4YUR1"/>